<dbReference type="Gene3D" id="3.30.565.10">
    <property type="entry name" value="Histidine kinase-like ATPase, C-terminal domain"/>
    <property type="match status" value="1"/>
</dbReference>
<protein>
    <submittedName>
        <fullName evidence="4">Two-component system, sensor protein</fullName>
    </submittedName>
</protein>
<name>A0A0U5BR84_9MICO</name>
<dbReference type="InterPro" id="IPR036890">
    <property type="entry name" value="HATPase_C_sf"/>
</dbReference>
<reference evidence="5" key="1">
    <citation type="submission" date="2015-12" db="EMBL/GenBank/DDBJ databases">
        <authorList>
            <person name="Shamseldin A."/>
            <person name="Moawad H."/>
            <person name="Abd El-Rahim W.M."/>
            <person name="Sadowsky M.J."/>
        </authorList>
    </citation>
    <scope>NUCLEOTIDE SEQUENCE [LARGE SCALE GENOMIC DNA]</scope>
    <source>
        <strain evidence="5">JAM AC0309</strain>
    </source>
</reference>
<dbReference type="SUPFAM" id="SSF55874">
    <property type="entry name" value="ATPase domain of HSP90 chaperone/DNA topoisomerase II/histidine kinase"/>
    <property type="match status" value="1"/>
</dbReference>
<accession>A0A0U5BR84</accession>
<keyword evidence="2" id="KW-0472">Membrane</keyword>
<dbReference type="InterPro" id="IPR003594">
    <property type="entry name" value="HATPase_dom"/>
</dbReference>
<evidence type="ECO:0000313" key="5">
    <source>
        <dbReference type="Proteomes" id="UP000218965"/>
    </source>
</evidence>
<feature type="compositionally biased region" description="Low complexity" evidence="1">
    <location>
        <begin position="400"/>
        <end position="409"/>
    </location>
</feature>
<feature type="transmembrane region" description="Helical" evidence="2">
    <location>
        <begin position="21"/>
        <end position="41"/>
    </location>
</feature>
<evidence type="ECO:0000256" key="2">
    <source>
        <dbReference type="SAM" id="Phobius"/>
    </source>
</evidence>
<evidence type="ECO:0000313" key="4">
    <source>
        <dbReference type="EMBL" id="BAU33164.1"/>
    </source>
</evidence>
<dbReference type="EMBL" id="AP017315">
    <property type="protein sequence ID" value="BAU33164.1"/>
    <property type="molecule type" value="Genomic_DNA"/>
</dbReference>
<proteinExistence type="predicted"/>
<evidence type="ECO:0000256" key="1">
    <source>
        <dbReference type="SAM" id="MobiDB-lite"/>
    </source>
</evidence>
<feature type="transmembrane region" description="Helical" evidence="2">
    <location>
        <begin position="75"/>
        <end position="94"/>
    </location>
</feature>
<feature type="transmembrane region" description="Helical" evidence="2">
    <location>
        <begin position="156"/>
        <end position="176"/>
    </location>
</feature>
<dbReference type="AlphaFoldDB" id="A0A0U5BR84"/>
<sequence>MKAPLAPLSRRRVDTILSRAVAGFGIVFGAQAIPAVLEQYAYAEPAWAATAIPLVYASLVFSLLCAIAKRFVVGAARVVAFVYIAALVTWPMFVADVEQVQAGDHWLYQLTTVATAAAAIGFRTRAATIYLVVVPLMYGVIRALPQGGTGPVELGFFNAVYAIILGAAVLVIVTMLRVAASNVDSAQQTALSRYSRAVRQHATEVERVQVDAIVHDSVLTTLLTAARAAEGREKKLAGQMAADAIRHLEDAALVTPDDGSTVRFRQLADRIGEAARSMPVTFSVRLRSVDARVIPAGTAESLYSAAVQAMVNSTQHAGGPEVKRWLHITGARAGHIEIVVGDAGAGFDAAAVPQERLGVRRSIVERTASGGGEAEVVSTPGQGTTVTLRWPAATRPVPFDPDAGDSGAAAGDGGDA</sequence>
<keyword evidence="2" id="KW-0812">Transmembrane</keyword>
<feature type="transmembrane region" description="Helical" evidence="2">
    <location>
        <begin position="106"/>
        <end position="122"/>
    </location>
</feature>
<dbReference type="KEGG" id="malk:MalAC0309_2322"/>
<evidence type="ECO:0000259" key="3">
    <source>
        <dbReference type="Pfam" id="PF02518"/>
    </source>
</evidence>
<organism evidence="4 5">
    <name type="scientific">Microcella alkaliphila</name>
    <dbReference type="NCBI Taxonomy" id="279828"/>
    <lineage>
        <taxon>Bacteria</taxon>
        <taxon>Bacillati</taxon>
        <taxon>Actinomycetota</taxon>
        <taxon>Actinomycetes</taxon>
        <taxon>Micrococcales</taxon>
        <taxon>Microbacteriaceae</taxon>
        <taxon>Microcella</taxon>
    </lineage>
</organism>
<gene>
    <name evidence="4" type="ORF">MalAC0309_2322</name>
</gene>
<feature type="transmembrane region" description="Helical" evidence="2">
    <location>
        <begin position="127"/>
        <end position="144"/>
    </location>
</feature>
<feature type="domain" description="Histidine kinase/HSP90-like ATPase" evidence="3">
    <location>
        <begin position="300"/>
        <end position="393"/>
    </location>
</feature>
<dbReference type="RefSeq" id="WP_197702227.1">
    <property type="nucleotide sequence ID" value="NZ_AP017315.1"/>
</dbReference>
<keyword evidence="2" id="KW-1133">Transmembrane helix</keyword>
<reference evidence="4 5" key="2">
    <citation type="submission" date="2016-01" db="EMBL/GenBank/DDBJ databases">
        <title>Microcella alkaliphila JAM AC0309 whole genome shotgun sequence.</title>
        <authorList>
            <person name="Kurata A."/>
            <person name="Hirose Y."/>
            <person name="Kishimoto N."/>
            <person name="Kobayashi T."/>
        </authorList>
    </citation>
    <scope>NUCLEOTIDE SEQUENCE [LARGE SCALE GENOMIC DNA]</scope>
    <source>
        <strain evidence="4 5">JAM AC0309</strain>
    </source>
</reference>
<dbReference type="Pfam" id="PF02518">
    <property type="entry name" value="HATPase_c"/>
    <property type="match status" value="1"/>
</dbReference>
<feature type="transmembrane region" description="Helical" evidence="2">
    <location>
        <begin position="47"/>
        <end position="68"/>
    </location>
</feature>
<feature type="region of interest" description="Disordered" evidence="1">
    <location>
        <begin position="393"/>
        <end position="416"/>
    </location>
</feature>
<dbReference type="Proteomes" id="UP000218965">
    <property type="component" value="Chromosome"/>
</dbReference>